<evidence type="ECO:0000313" key="8">
    <source>
        <dbReference type="EMBL" id="KAG8226468.1"/>
    </source>
</evidence>
<accession>A0A8K0K5P0</accession>
<evidence type="ECO:0000256" key="3">
    <source>
        <dbReference type="ARBA" id="ARBA00022801"/>
    </source>
</evidence>
<keyword evidence="9" id="KW-1185">Reference proteome</keyword>
<reference evidence="8" key="2">
    <citation type="submission" date="2017-10" db="EMBL/GenBank/DDBJ databases">
        <title>Ladona fulva Genome sequencing and assembly.</title>
        <authorList>
            <person name="Murali S."/>
            <person name="Richards S."/>
            <person name="Bandaranaike D."/>
            <person name="Bellair M."/>
            <person name="Blankenburg K."/>
            <person name="Chao H."/>
            <person name="Dinh H."/>
            <person name="Doddapaneni H."/>
            <person name="Dugan-Rocha S."/>
            <person name="Elkadiri S."/>
            <person name="Gnanaolivu R."/>
            <person name="Hernandez B."/>
            <person name="Skinner E."/>
            <person name="Javaid M."/>
            <person name="Lee S."/>
            <person name="Li M."/>
            <person name="Ming W."/>
            <person name="Munidasa M."/>
            <person name="Muniz J."/>
            <person name="Nguyen L."/>
            <person name="Hughes D."/>
            <person name="Osuji N."/>
            <person name="Pu L.-L."/>
            <person name="Puazo M."/>
            <person name="Qu C."/>
            <person name="Quiroz J."/>
            <person name="Raj R."/>
            <person name="Weissenberger G."/>
            <person name="Xin Y."/>
            <person name="Zou X."/>
            <person name="Han Y."/>
            <person name="Worley K."/>
            <person name="Muzny D."/>
            <person name="Gibbs R."/>
        </authorList>
    </citation>
    <scope>NUCLEOTIDE SEQUENCE</scope>
    <source>
        <strain evidence="8">Sampled in the wild</strain>
    </source>
</reference>
<dbReference type="AlphaFoldDB" id="A0A8K0K5P0"/>
<dbReference type="Pfam" id="PF21646">
    <property type="entry name" value="ACTMAP-like_C"/>
    <property type="match status" value="1"/>
</dbReference>
<organism evidence="8 9">
    <name type="scientific">Ladona fulva</name>
    <name type="common">Scarce chaser dragonfly</name>
    <name type="synonym">Libellula fulva</name>
    <dbReference type="NCBI Taxonomy" id="123851"/>
    <lineage>
        <taxon>Eukaryota</taxon>
        <taxon>Metazoa</taxon>
        <taxon>Ecdysozoa</taxon>
        <taxon>Arthropoda</taxon>
        <taxon>Hexapoda</taxon>
        <taxon>Insecta</taxon>
        <taxon>Pterygota</taxon>
        <taxon>Palaeoptera</taxon>
        <taxon>Odonata</taxon>
        <taxon>Epiprocta</taxon>
        <taxon>Anisoptera</taxon>
        <taxon>Libelluloidea</taxon>
        <taxon>Libellulidae</taxon>
        <taxon>Ladona</taxon>
    </lineage>
</organism>
<sequence>MSIPPPPRIFPVFKDNYGQNLKGCVPNSTKNQTLEDDLKDFFEKILKRMISSKSCFVFNYRYLRPVLQDGPTCGLAALSMASSCRDRMVYVNRILKYTKLRGYSNNGEMFSVEYLADIAKTLIGFEIEVLEKGLENQEYVLNQIMNGALLLIPYDADFNHTPCKKNGHRAHWAVICGLLLEGHLNGQLSAESCQSNSKFNCVQYLPDKDTFVPQNLLNICEVNQVYLLARQGKSVHPGVWSYKELKDSNENLIEFDPIRAESNISYILPPEGVEGGLKGKAVLIKGLKQVTVDEILSYADILKSFL</sequence>
<comment type="caution">
    <text evidence="8">The sequence shown here is derived from an EMBL/GenBank/DDBJ whole genome shotgun (WGS) entry which is preliminary data.</text>
</comment>
<evidence type="ECO:0000256" key="4">
    <source>
        <dbReference type="ARBA" id="ARBA00034725"/>
    </source>
</evidence>
<protein>
    <recommendedName>
        <fullName evidence="5">Actin maturation protease</fullName>
    </recommendedName>
    <alternativeName>
        <fullName evidence="6">Actin aminopeptidase ACTMAP</fullName>
    </alternativeName>
</protein>
<dbReference type="PANTHER" id="PTHR28631">
    <property type="entry name" value="UPF0692 PROTEIN C19ORF54"/>
    <property type="match status" value="1"/>
</dbReference>
<comment type="catalytic activity">
    <reaction evidence="7">
        <text>N-terminal N(alpha)-acetyl-L-cysteinyl-L-aspartyl-[protein] + H2O = N-terminal L-aspartyl-[protein] + N-acetyl-L-cysteine</text>
        <dbReference type="Rhea" id="RHEA:74579"/>
        <dbReference type="Rhea" id="RHEA-COMP:12669"/>
        <dbReference type="Rhea" id="RHEA-COMP:18395"/>
        <dbReference type="ChEBI" id="CHEBI:15377"/>
        <dbReference type="ChEBI" id="CHEBI:64720"/>
        <dbReference type="ChEBI" id="CHEBI:78236"/>
        <dbReference type="ChEBI" id="CHEBI:193599"/>
    </reaction>
    <physiologicalReaction direction="left-to-right" evidence="7">
        <dbReference type="Rhea" id="RHEA:74580"/>
    </physiologicalReaction>
</comment>
<dbReference type="OrthoDB" id="198816at2759"/>
<dbReference type="InterPro" id="IPR040043">
    <property type="entry name" value="ACTMAP"/>
</dbReference>
<name>A0A8K0K5P0_LADFU</name>
<keyword evidence="3" id="KW-0378">Hydrolase</keyword>
<reference evidence="8" key="1">
    <citation type="submission" date="2013-04" db="EMBL/GenBank/DDBJ databases">
        <authorList>
            <person name="Qu J."/>
            <person name="Murali S.C."/>
            <person name="Bandaranaike D."/>
            <person name="Bellair M."/>
            <person name="Blankenburg K."/>
            <person name="Chao H."/>
            <person name="Dinh H."/>
            <person name="Doddapaneni H."/>
            <person name="Downs B."/>
            <person name="Dugan-Rocha S."/>
            <person name="Elkadiri S."/>
            <person name="Gnanaolivu R.D."/>
            <person name="Hernandez B."/>
            <person name="Javaid M."/>
            <person name="Jayaseelan J.C."/>
            <person name="Lee S."/>
            <person name="Li M."/>
            <person name="Ming W."/>
            <person name="Munidasa M."/>
            <person name="Muniz J."/>
            <person name="Nguyen L."/>
            <person name="Ongeri F."/>
            <person name="Osuji N."/>
            <person name="Pu L.-L."/>
            <person name="Puazo M."/>
            <person name="Qu C."/>
            <person name="Quiroz J."/>
            <person name="Raj R."/>
            <person name="Weissenberger G."/>
            <person name="Xin Y."/>
            <person name="Zou X."/>
            <person name="Han Y."/>
            <person name="Richards S."/>
            <person name="Worley K."/>
            <person name="Muzny D."/>
            <person name="Gibbs R."/>
        </authorList>
    </citation>
    <scope>NUCLEOTIDE SEQUENCE</scope>
    <source>
        <strain evidence="8">Sampled in the wild</strain>
    </source>
</reference>
<dbReference type="GO" id="GO:0006508">
    <property type="term" value="P:proteolysis"/>
    <property type="evidence" value="ECO:0007669"/>
    <property type="project" value="UniProtKB-KW"/>
</dbReference>
<evidence type="ECO:0000313" key="9">
    <source>
        <dbReference type="Proteomes" id="UP000792457"/>
    </source>
</evidence>
<keyword evidence="1" id="KW-0031">Aminopeptidase</keyword>
<proteinExistence type="inferred from homology"/>
<comment type="similarity">
    <text evidence="4">Belongs to the ACTMAP family.</text>
</comment>
<dbReference type="EMBL" id="KZ308283">
    <property type="protein sequence ID" value="KAG8226468.1"/>
    <property type="molecule type" value="Genomic_DNA"/>
</dbReference>
<dbReference type="GO" id="GO:0004177">
    <property type="term" value="F:aminopeptidase activity"/>
    <property type="evidence" value="ECO:0007669"/>
    <property type="project" value="UniProtKB-KW"/>
</dbReference>
<evidence type="ECO:0000256" key="7">
    <source>
        <dbReference type="ARBA" id="ARBA00049041"/>
    </source>
</evidence>
<evidence type="ECO:0000256" key="5">
    <source>
        <dbReference type="ARBA" id="ARBA00034848"/>
    </source>
</evidence>
<gene>
    <name evidence="8" type="ORF">J437_LFUL009778</name>
</gene>
<dbReference type="PANTHER" id="PTHR28631:SF1">
    <property type="entry name" value="ACTIN MATURATION PROTEASE"/>
    <property type="match status" value="1"/>
</dbReference>
<evidence type="ECO:0000256" key="2">
    <source>
        <dbReference type="ARBA" id="ARBA00022670"/>
    </source>
</evidence>
<dbReference type="Proteomes" id="UP000792457">
    <property type="component" value="Unassembled WGS sequence"/>
</dbReference>
<evidence type="ECO:0000256" key="6">
    <source>
        <dbReference type="ARBA" id="ARBA00034908"/>
    </source>
</evidence>
<evidence type="ECO:0000256" key="1">
    <source>
        <dbReference type="ARBA" id="ARBA00022438"/>
    </source>
</evidence>
<keyword evidence="2" id="KW-0645">Protease</keyword>